<evidence type="ECO:0000256" key="2">
    <source>
        <dbReference type="ARBA" id="ARBA00023043"/>
    </source>
</evidence>
<keyword evidence="5" id="KW-1185">Reference proteome</keyword>
<reference evidence="4 5" key="1">
    <citation type="journal article" date="2014" name="Genome Biol. Evol.">
        <title>The secreted proteins of Achlya hypogyna and Thraustotheca clavata identify the ancestral oomycete secretome and reveal gene acquisitions by horizontal gene transfer.</title>
        <authorList>
            <person name="Misner I."/>
            <person name="Blouin N."/>
            <person name="Leonard G."/>
            <person name="Richards T.A."/>
            <person name="Lane C.E."/>
        </authorList>
    </citation>
    <scope>NUCLEOTIDE SEQUENCE [LARGE SCALE GENOMIC DNA]</scope>
    <source>
        <strain evidence="4 5">ATCC 34112</strain>
    </source>
</reference>
<dbReference type="SMART" id="SM00248">
    <property type="entry name" value="ANK"/>
    <property type="match status" value="2"/>
</dbReference>
<evidence type="ECO:0000256" key="1">
    <source>
        <dbReference type="ARBA" id="ARBA00022737"/>
    </source>
</evidence>
<organism evidence="4 5">
    <name type="scientific">Thraustotheca clavata</name>
    <dbReference type="NCBI Taxonomy" id="74557"/>
    <lineage>
        <taxon>Eukaryota</taxon>
        <taxon>Sar</taxon>
        <taxon>Stramenopiles</taxon>
        <taxon>Oomycota</taxon>
        <taxon>Saprolegniomycetes</taxon>
        <taxon>Saprolegniales</taxon>
        <taxon>Achlyaceae</taxon>
        <taxon>Thraustotheca</taxon>
    </lineage>
</organism>
<evidence type="ECO:0000313" key="5">
    <source>
        <dbReference type="Proteomes" id="UP000243217"/>
    </source>
</evidence>
<dbReference type="Gene3D" id="1.25.40.20">
    <property type="entry name" value="Ankyrin repeat-containing domain"/>
    <property type="match status" value="1"/>
</dbReference>
<dbReference type="PROSITE" id="PS50297">
    <property type="entry name" value="ANK_REP_REGION"/>
    <property type="match status" value="1"/>
</dbReference>
<accession>A0A1W0A6N2</accession>
<dbReference type="EMBL" id="JNBS01000399">
    <property type="protein sequence ID" value="OQS05953.1"/>
    <property type="molecule type" value="Genomic_DNA"/>
</dbReference>
<name>A0A1W0A6N2_9STRA</name>
<dbReference type="Proteomes" id="UP000243217">
    <property type="component" value="Unassembled WGS sequence"/>
</dbReference>
<dbReference type="PANTHER" id="PTHR24171">
    <property type="entry name" value="ANKYRIN REPEAT DOMAIN-CONTAINING PROTEIN 39-RELATED"/>
    <property type="match status" value="1"/>
</dbReference>
<evidence type="ECO:0000256" key="3">
    <source>
        <dbReference type="PROSITE-ProRule" id="PRU00023"/>
    </source>
</evidence>
<dbReference type="OrthoDB" id="194358at2759"/>
<dbReference type="InterPro" id="IPR036770">
    <property type="entry name" value="Ankyrin_rpt-contain_sf"/>
</dbReference>
<proteinExistence type="predicted"/>
<comment type="caution">
    <text evidence="4">The sequence shown here is derived from an EMBL/GenBank/DDBJ whole genome shotgun (WGS) entry which is preliminary data.</text>
</comment>
<dbReference type="SUPFAM" id="SSF48403">
    <property type="entry name" value="Ankyrin repeat"/>
    <property type="match status" value="1"/>
</dbReference>
<gene>
    <name evidence="4" type="ORF">THRCLA_01968</name>
</gene>
<dbReference type="InterPro" id="IPR002110">
    <property type="entry name" value="Ankyrin_rpt"/>
</dbReference>
<dbReference type="STRING" id="74557.A0A1W0A6N2"/>
<keyword evidence="2 3" id="KW-0040">ANK repeat</keyword>
<dbReference type="PANTHER" id="PTHR24171:SF9">
    <property type="entry name" value="ANKYRIN REPEAT DOMAIN-CONTAINING PROTEIN 39"/>
    <property type="match status" value="1"/>
</dbReference>
<dbReference type="AlphaFoldDB" id="A0A1W0A6N2"/>
<evidence type="ECO:0000313" key="4">
    <source>
        <dbReference type="EMBL" id="OQS05953.1"/>
    </source>
</evidence>
<sequence>MDNKMESTYLIAARAGDYKDVVCCIDKLDDVNVHHADGWTALHYAVYNGNLRITRLLLQHPGIDVNARTLTGTTPLQLALRRQGSDMVNLMIEYGCSRATIPPAERTAFQMSRSLSCQVQEKLLPSWAPIWTPSLHRRYPKDQRQICFLLMCANYIQPEKPFFGSKQWVYLPSPVLHRIFEFYLWLE</sequence>
<keyword evidence="1" id="KW-0677">Repeat</keyword>
<protein>
    <submittedName>
        <fullName evidence="4">Uncharacterized protein</fullName>
    </submittedName>
</protein>
<dbReference type="Pfam" id="PF12796">
    <property type="entry name" value="Ank_2"/>
    <property type="match status" value="1"/>
</dbReference>
<feature type="repeat" description="ANK" evidence="3">
    <location>
        <begin position="37"/>
        <end position="60"/>
    </location>
</feature>
<dbReference type="PROSITE" id="PS50088">
    <property type="entry name" value="ANK_REPEAT"/>
    <property type="match status" value="1"/>
</dbReference>